<dbReference type="CDD" id="cd01081">
    <property type="entry name" value="Aldose_epim"/>
    <property type="match status" value="1"/>
</dbReference>
<dbReference type="InterPro" id="IPR014718">
    <property type="entry name" value="GH-type_carb-bd"/>
</dbReference>
<keyword evidence="2" id="KW-1185">Reference proteome</keyword>
<dbReference type="GO" id="GO:0030246">
    <property type="term" value="F:carbohydrate binding"/>
    <property type="evidence" value="ECO:0007669"/>
    <property type="project" value="InterPro"/>
</dbReference>
<comment type="caution">
    <text evidence="1">The sequence shown here is derived from an EMBL/GenBank/DDBJ whole genome shotgun (WGS) entry which is preliminary data.</text>
</comment>
<dbReference type="PANTHER" id="PTHR10091">
    <property type="entry name" value="ALDOSE-1-EPIMERASE"/>
    <property type="match status" value="1"/>
</dbReference>
<name>A0A926IS54_9FIRM</name>
<dbReference type="EMBL" id="JACRTE010000003">
    <property type="protein sequence ID" value="MBC8596039.1"/>
    <property type="molecule type" value="Genomic_DNA"/>
</dbReference>
<evidence type="ECO:0000313" key="1">
    <source>
        <dbReference type="EMBL" id="MBC8596039.1"/>
    </source>
</evidence>
<dbReference type="Gene3D" id="2.70.98.10">
    <property type="match status" value="1"/>
</dbReference>
<dbReference type="AlphaFoldDB" id="A0A926IS54"/>
<dbReference type="Proteomes" id="UP000647416">
    <property type="component" value="Unassembled WGS sequence"/>
</dbReference>
<organism evidence="1 2">
    <name type="scientific">Qingrenia yutianensis</name>
    <dbReference type="NCBI Taxonomy" id="2763676"/>
    <lineage>
        <taxon>Bacteria</taxon>
        <taxon>Bacillati</taxon>
        <taxon>Bacillota</taxon>
        <taxon>Clostridia</taxon>
        <taxon>Eubacteriales</taxon>
        <taxon>Oscillospiraceae</taxon>
        <taxon>Qingrenia</taxon>
    </lineage>
</organism>
<evidence type="ECO:0000313" key="2">
    <source>
        <dbReference type="Proteomes" id="UP000647416"/>
    </source>
</evidence>
<dbReference type="GO" id="GO:0004034">
    <property type="term" value="F:aldose 1-epimerase activity"/>
    <property type="evidence" value="ECO:0007669"/>
    <property type="project" value="TreeGrafter"/>
</dbReference>
<dbReference type="PANTHER" id="PTHR10091:SF0">
    <property type="entry name" value="GALACTOSE MUTAROTASE"/>
    <property type="match status" value="1"/>
</dbReference>
<protein>
    <submittedName>
        <fullName evidence="1">Aldose 1-epimerase</fullName>
    </submittedName>
</protein>
<dbReference type="RefSeq" id="WP_262431604.1">
    <property type="nucleotide sequence ID" value="NZ_JACRTE010000003.1"/>
</dbReference>
<accession>A0A926IS54</accession>
<dbReference type="Pfam" id="PF01263">
    <property type="entry name" value="Aldose_epim"/>
    <property type="match status" value="1"/>
</dbReference>
<gene>
    <name evidence="1" type="ORF">H8706_04045</name>
</gene>
<dbReference type="GO" id="GO:0033499">
    <property type="term" value="P:galactose catabolic process via UDP-galactose, Leloir pathway"/>
    <property type="evidence" value="ECO:0007669"/>
    <property type="project" value="TreeGrafter"/>
</dbReference>
<dbReference type="GO" id="GO:0006006">
    <property type="term" value="P:glucose metabolic process"/>
    <property type="evidence" value="ECO:0007669"/>
    <property type="project" value="TreeGrafter"/>
</dbReference>
<dbReference type="InterPro" id="IPR011013">
    <property type="entry name" value="Gal_mutarotase_sf_dom"/>
</dbReference>
<sequence length="310" mass="35371">MTKFIYKGEIMAKIYELSAHGYTAQIVADYGMNCIKITHETGVDVLRTPDDADVLQSQVLYGMPVLFFPNRISGGRFEFEGRWYILPINEPKLNNFCHGDLHKLAFDVTECDKTHIIGIYTASDENKYMTFPHTFEFKIWYEILPDGVHQNVSVKNTSDKNMPFALAFHTTFNLSDGDRVKIPVRRKVLRNSETYLPTGEFEDAFDEKNALLQGDFLPYGTAVSALYEVSDGGFVLYKNKENVYVTYTADEKYKYCMLFNGDGTKFVCTEPQTWITNCPNLPVDRKKCGFDFIAPNAVKTYKSVIGVSKK</sequence>
<reference evidence="1" key="1">
    <citation type="submission" date="2020-08" db="EMBL/GenBank/DDBJ databases">
        <title>Genome public.</title>
        <authorList>
            <person name="Liu C."/>
            <person name="Sun Q."/>
        </authorList>
    </citation>
    <scope>NUCLEOTIDE SEQUENCE</scope>
    <source>
        <strain evidence="1">NSJ-50</strain>
    </source>
</reference>
<dbReference type="InterPro" id="IPR008183">
    <property type="entry name" value="Aldose_1/G6P_1-epimerase"/>
</dbReference>
<proteinExistence type="predicted"/>
<dbReference type="SUPFAM" id="SSF74650">
    <property type="entry name" value="Galactose mutarotase-like"/>
    <property type="match status" value="1"/>
</dbReference>